<feature type="transmembrane region" description="Helical" evidence="1">
    <location>
        <begin position="104"/>
        <end position="123"/>
    </location>
</feature>
<accession>A0AAV9TAX8</accession>
<protein>
    <submittedName>
        <fullName evidence="2">Uncharacterized protein</fullName>
    </submittedName>
</protein>
<keyword evidence="1" id="KW-0472">Membrane</keyword>
<gene>
    <name evidence="2" type="ORF">QIS74_06776</name>
</gene>
<keyword evidence="1" id="KW-0812">Transmembrane</keyword>
<evidence type="ECO:0000313" key="2">
    <source>
        <dbReference type="EMBL" id="KAK6216662.1"/>
    </source>
</evidence>
<evidence type="ECO:0000256" key="1">
    <source>
        <dbReference type="SAM" id="Phobius"/>
    </source>
</evidence>
<comment type="caution">
    <text evidence="2">The sequence shown here is derived from an EMBL/GenBank/DDBJ whole genome shotgun (WGS) entry which is preliminary data.</text>
</comment>
<feature type="transmembrane region" description="Helical" evidence="1">
    <location>
        <begin position="49"/>
        <end position="71"/>
    </location>
</feature>
<name>A0AAV9TAX8_9PEZI</name>
<proteinExistence type="predicted"/>
<keyword evidence="3" id="KW-1185">Reference proteome</keyword>
<dbReference type="EMBL" id="JASAOK010000039">
    <property type="protein sequence ID" value="KAK6216662.1"/>
    <property type="molecule type" value="Genomic_DNA"/>
</dbReference>
<keyword evidence="1" id="KW-1133">Transmembrane helix</keyword>
<evidence type="ECO:0000313" key="3">
    <source>
        <dbReference type="Proteomes" id="UP001327957"/>
    </source>
</evidence>
<sequence>MSMQLFAFGSLQYILIPMTVFVQREQYRDPPETDSSPQDASGRSLPRTLLCLFFPRIMLLLAVAGVVVPLATTSVASRDDFSAVLDVGPGSGGNNFGHLFSVHYIYTCIANAVVSIAVLVLIFC</sequence>
<dbReference type="AlphaFoldDB" id="A0AAV9TAX8"/>
<organism evidence="2 3">
    <name type="scientific">Colletotrichum tabaci</name>
    <dbReference type="NCBI Taxonomy" id="1209068"/>
    <lineage>
        <taxon>Eukaryota</taxon>
        <taxon>Fungi</taxon>
        <taxon>Dikarya</taxon>
        <taxon>Ascomycota</taxon>
        <taxon>Pezizomycotina</taxon>
        <taxon>Sordariomycetes</taxon>
        <taxon>Hypocreomycetidae</taxon>
        <taxon>Glomerellales</taxon>
        <taxon>Glomerellaceae</taxon>
        <taxon>Colletotrichum</taxon>
        <taxon>Colletotrichum destructivum species complex</taxon>
    </lineage>
</organism>
<reference evidence="2 3" key="1">
    <citation type="submission" date="2023-04" db="EMBL/GenBank/DDBJ databases">
        <title>Colletotrichum tabacum stain YC1 causing leaf anthracnose on Nicotiana tabacum(L.) cv.</title>
        <authorList>
            <person name="Ji Z."/>
            <person name="Wang M."/>
            <person name="Zhang J."/>
            <person name="Wang N."/>
            <person name="Zhou Z."/>
        </authorList>
    </citation>
    <scope>NUCLEOTIDE SEQUENCE [LARGE SCALE GENOMIC DNA]</scope>
    <source>
        <strain evidence="2 3">YC1</strain>
    </source>
</reference>
<dbReference type="Proteomes" id="UP001327957">
    <property type="component" value="Unassembled WGS sequence"/>
</dbReference>